<dbReference type="Gene3D" id="3.40.30.10">
    <property type="entry name" value="Glutaredoxin"/>
    <property type="match status" value="1"/>
</dbReference>
<dbReference type="SFLD" id="SFLDS00019">
    <property type="entry name" value="Glutathione_Transferase_(cytos"/>
    <property type="match status" value="1"/>
</dbReference>
<dbReference type="NCBIfam" id="TIGR01262">
    <property type="entry name" value="maiA"/>
    <property type="match status" value="1"/>
</dbReference>
<dbReference type="GO" id="GO:0006559">
    <property type="term" value="P:L-phenylalanine catabolic process"/>
    <property type="evidence" value="ECO:0007669"/>
    <property type="project" value="TreeGrafter"/>
</dbReference>
<dbReference type="GO" id="GO:0006749">
    <property type="term" value="P:glutathione metabolic process"/>
    <property type="evidence" value="ECO:0007669"/>
    <property type="project" value="TreeGrafter"/>
</dbReference>
<dbReference type="InterPro" id="IPR010987">
    <property type="entry name" value="Glutathione-S-Trfase_C-like"/>
</dbReference>
<evidence type="ECO:0000259" key="3">
    <source>
        <dbReference type="PROSITE" id="PS50405"/>
    </source>
</evidence>
<dbReference type="GO" id="GO:0004364">
    <property type="term" value="F:glutathione transferase activity"/>
    <property type="evidence" value="ECO:0007669"/>
    <property type="project" value="TreeGrafter"/>
</dbReference>
<dbReference type="RefSeq" id="WP_076023131.1">
    <property type="nucleotide sequence ID" value="NZ_JAQFIK010000001.1"/>
</dbReference>
<dbReference type="PANTHER" id="PTHR42673">
    <property type="entry name" value="MALEYLACETOACETATE ISOMERASE"/>
    <property type="match status" value="1"/>
</dbReference>
<dbReference type="InterPro" id="IPR040079">
    <property type="entry name" value="Glutathione_S-Trfase"/>
</dbReference>
<evidence type="ECO:0000259" key="2">
    <source>
        <dbReference type="PROSITE" id="PS50404"/>
    </source>
</evidence>
<keyword evidence="4" id="KW-0413">Isomerase</keyword>
<comment type="similarity">
    <text evidence="1">Belongs to the GST superfamily. Zeta family.</text>
</comment>
<dbReference type="GO" id="GO:0016034">
    <property type="term" value="F:maleylacetoacetate isomerase activity"/>
    <property type="evidence" value="ECO:0007669"/>
    <property type="project" value="UniProtKB-EC"/>
</dbReference>
<dbReference type="InterPro" id="IPR036249">
    <property type="entry name" value="Thioredoxin-like_sf"/>
</dbReference>
<dbReference type="InterPro" id="IPR005955">
    <property type="entry name" value="GST_Zeta"/>
</dbReference>
<feature type="domain" description="GST C-terminal" evidence="3">
    <location>
        <begin position="86"/>
        <end position="214"/>
    </location>
</feature>
<dbReference type="PANTHER" id="PTHR42673:SF4">
    <property type="entry name" value="MALEYLACETOACETATE ISOMERASE"/>
    <property type="match status" value="1"/>
</dbReference>
<evidence type="ECO:0000256" key="1">
    <source>
        <dbReference type="ARBA" id="ARBA00010007"/>
    </source>
</evidence>
<dbReference type="GO" id="GO:0005737">
    <property type="term" value="C:cytoplasm"/>
    <property type="evidence" value="ECO:0007669"/>
    <property type="project" value="InterPro"/>
</dbReference>
<accession>A0AA43M9R8</accession>
<dbReference type="Pfam" id="PF02798">
    <property type="entry name" value="GST_N"/>
    <property type="match status" value="1"/>
</dbReference>
<keyword evidence="5" id="KW-1185">Reference proteome</keyword>
<proteinExistence type="inferred from homology"/>
<comment type="caution">
    <text evidence="4">The sequence shown here is derived from an EMBL/GenBank/DDBJ whole genome shotgun (WGS) entry which is preliminary data.</text>
</comment>
<feature type="domain" description="GST N-terminal" evidence="2">
    <location>
        <begin position="1"/>
        <end position="81"/>
    </location>
</feature>
<dbReference type="SUPFAM" id="SSF52833">
    <property type="entry name" value="Thioredoxin-like"/>
    <property type="match status" value="1"/>
</dbReference>
<dbReference type="InterPro" id="IPR036282">
    <property type="entry name" value="Glutathione-S-Trfase_C_sf"/>
</dbReference>
<dbReference type="EMBL" id="JARXYA010000004">
    <property type="protein sequence ID" value="MDH6503792.1"/>
    <property type="molecule type" value="Genomic_DNA"/>
</dbReference>
<dbReference type="PROSITE" id="PS50404">
    <property type="entry name" value="GST_NTER"/>
    <property type="match status" value="1"/>
</dbReference>
<evidence type="ECO:0000313" key="4">
    <source>
        <dbReference type="EMBL" id="MDH6503792.1"/>
    </source>
</evidence>
<dbReference type="SFLD" id="SFLDG00358">
    <property type="entry name" value="Main_(cytGST)"/>
    <property type="match status" value="1"/>
</dbReference>
<gene>
    <name evidence="4" type="ORF">M2127_001085</name>
</gene>
<reference evidence="4" key="1">
    <citation type="submission" date="2023-04" db="EMBL/GenBank/DDBJ databases">
        <title>Genome Encyclopedia of Bacteria and Archaea VI: Functional Genomics of Type Strains.</title>
        <authorList>
            <person name="Whitman W."/>
        </authorList>
    </citation>
    <scope>NUCLEOTIDE SEQUENCE</scope>
    <source>
        <strain evidence="4">Enz.4-51</strain>
    </source>
</reference>
<dbReference type="Gene3D" id="1.20.1050.10">
    <property type="match status" value="1"/>
</dbReference>
<dbReference type="EC" id="5.2.1.2" evidence="4"/>
<organism evidence="4 5">
    <name type="scientific">Polynucleobacter sphagniphilus</name>
    <dbReference type="NCBI Taxonomy" id="1743169"/>
    <lineage>
        <taxon>Bacteria</taxon>
        <taxon>Pseudomonadati</taxon>
        <taxon>Pseudomonadota</taxon>
        <taxon>Betaproteobacteria</taxon>
        <taxon>Burkholderiales</taxon>
        <taxon>Burkholderiaceae</taxon>
        <taxon>Polynucleobacter</taxon>
    </lineage>
</organism>
<dbReference type="InterPro" id="IPR004045">
    <property type="entry name" value="Glutathione_S-Trfase_N"/>
</dbReference>
<dbReference type="AlphaFoldDB" id="A0AA43M9R8"/>
<name>A0AA43M9R8_9BURK</name>
<evidence type="ECO:0000313" key="5">
    <source>
        <dbReference type="Proteomes" id="UP001161160"/>
    </source>
</evidence>
<dbReference type="SUPFAM" id="SSF47616">
    <property type="entry name" value="GST C-terminal domain-like"/>
    <property type="match status" value="1"/>
</dbReference>
<protein>
    <submittedName>
        <fullName evidence="4">Maleylacetoacetate isomerase</fullName>
        <ecNumber evidence="4">5.2.1.2</ecNumber>
    </submittedName>
</protein>
<dbReference type="PROSITE" id="PS50405">
    <property type="entry name" value="GST_CTER"/>
    <property type="match status" value="1"/>
</dbReference>
<dbReference type="Proteomes" id="UP001161160">
    <property type="component" value="Unassembled WGS sequence"/>
</dbReference>
<sequence length="216" mass="23896">MHLYGHWRSLATYRVRVALKLKAIDAKIVAIDLLSKEHLGERYHAINPQGLLPALEIDDGTVLFQSMAIIEYLDEAFPDPPLLPIDLAGRAKVRGLAQIIAADAHPLMVPRVRDYLTENIGLDSYGVKKWIDRFALPAFEAIEIFLRTQEHSGKYCYFDTPGLADIFLASHVIGAGFFGCGLDPFPRIQKIYEACVGLEAFSSSHPLSQAGAPAHI</sequence>